<dbReference type="GO" id="GO:0000422">
    <property type="term" value="P:autophagy of mitochondrion"/>
    <property type="evidence" value="ECO:0007669"/>
    <property type="project" value="TreeGrafter"/>
</dbReference>
<dbReference type="STRING" id="77020.A0A0M8MKF4"/>
<keyword evidence="7 10" id="KW-0653">Protein transport</keyword>
<evidence type="ECO:0000256" key="2">
    <source>
        <dbReference type="ARBA" id="ARBA00011738"/>
    </source>
</evidence>
<evidence type="ECO:0000256" key="6">
    <source>
        <dbReference type="ARBA" id="ARBA00022786"/>
    </source>
</evidence>
<comment type="function">
    <text evidence="10">E1-like activating enzyme involved in the 2 ubiquitin-like systems required for cytoplasm to vacuole transport (Cvt) and autophagy. Activates ATG12 for its conjugation with ATG5 and ATG8 for its conjugation with phosphatidylethanolamine. Both systems are needed for the ATG8 association to Cvt vesicles and autophagosomes membranes. Autophagy is essential for maintenance of amino acid levels and protein synthesis under nitrogen starvation. Required for selective autophagic degradation of the nucleus (nucleophagy) as well as for mitophagy which contributes to regulate mitochondrial quantity and quality by eliminating the mitochondria to a basal level to fulfill cellular energy requirements and preventing excess ROS production.</text>
</comment>
<dbReference type="InterPro" id="IPR045886">
    <property type="entry name" value="ThiF/MoeB/HesA"/>
</dbReference>
<feature type="domain" description="THIF-type NAD/FAD binding fold" evidence="11">
    <location>
        <begin position="362"/>
        <end position="598"/>
    </location>
</feature>
<dbReference type="InterPro" id="IPR032197">
    <property type="entry name" value="Atg7_N"/>
</dbReference>
<dbReference type="Gene3D" id="3.40.140.100">
    <property type="entry name" value="Ubiquitin-like modifier-activating enzyme ATG7 C-terminal domain"/>
    <property type="match status" value="1"/>
</dbReference>
<evidence type="ECO:0000313" key="14">
    <source>
        <dbReference type="Proteomes" id="UP000037751"/>
    </source>
</evidence>
<evidence type="ECO:0000256" key="8">
    <source>
        <dbReference type="ARBA" id="ARBA00023006"/>
    </source>
</evidence>
<evidence type="ECO:0000256" key="3">
    <source>
        <dbReference type="ARBA" id="ARBA00017647"/>
    </source>
</evidence>
<dbReference type="Proteomes" id="UP000037751">
    <property type="component" value="Unassembled WGS sequence"/>
</dbReference>
<dbReference type="Pfam" id="PF16420">
    <property type="entry name" value="ATG7_N"/>
    <property type="match status" value="1"/>
</dbReference>
<evidence type="ECO:0000256" key="5">
    <source>
        <dbReference type="ARBA" id="ARBA00022490"/>
    </source>
</evidence>
<evidence type="ECO:0000256" key="10">
    <source>
        <dbReference type="RuleBase" id="RU366022"/>
    </source>
</evidence>
<keyword evidence="4 10" id="KW-0813">Transport</keyword>
<dbReference type="RefSeq" id="XP_017991888.1">
    <property type="nucleotide sequence ID" value="XM_018138533.1"/>
</dbReference>
<evidence type="ECO:0000259" key="12">
    <source>
        <dbReference type="Pfam" id="PF16420"/>
    </source>
</evidence>
<gene>
    <name evidence="13" type="ORF">Malapachy_4078</name>
</gene>
<dbReference type="GO" id="GO:0034727">
    <property type="term" value="P:piecemeal microautophagy of the nucleus"/>
    <property type="evidence" value="ECO:0007669"/>
    <property type="project" value="TreeGrafter"/>
</dbReference>
<keyword evidence="5 10" id="KW-0963">Cytoplasm</keyword>
<evidence type="ECO:0000256" key="4">
    <source>
        <dbReference type="ARBA" id="ARBA00022448"/>
    </source>
</evidence>
<dbReference type="OrthoDB" id="338614at2759"/>
<sequence>MTSSLPMAQFAPFVSVVSPSFWNTLSHLKLNEYQLNDELIPVRADYSPIRAIVDRTTGTLLGAGCRIRLGSEGLDVLESGASSKSQAQTAITMCGYVKNFNTMQEFKAADKPAYFYQIAEEIWRRLLEDETDDPNEFLLLTYADLKDYKYYYWFAFPALLTKAPGWQMEPYQDALWTPATAMLGHDTYARIGEILAQHGPISACFVDVRTPLKKYALRDGMAFCEKVPEDSRFLVFVDPSQHEQVPGWPLRNILTYVYVRFGLGRIRVVCWKDPIGESVSAPRSMTGTMVLNTMTHAPSETVSWQGRDTYLVPRPHMPTVPDAVGWERNSQGRLVPKMVALGEMLDPYYLADRAVDLNLKLMRWRVVPDLALETIQSAETLLIGAGTLGCYVARSLLGWGIRHITLVDNGHVSYSNPVRQPLFEFTDCLDGGRPKAEAAAEALRRVFPGAKTQGVNLAVPMPGHPIPAAHRAKTVEAIRTLETLVRQHDIIYLLTDSRESRWLPTMLGAAHNKLVINAALGYDSYLVMRHGVQSVDRLGCYFCSDVVAPSDSLTDRTLDQMCTVTRPGLAAIAAATAVELMASLLQHPLAAQAPAMSEQDDMPSLGMVPHQIRGYLARFQTMTLSSRAFHQCTACAPDIVAAYEQDGVDFVCAVCDDPAILEHISHLDELKADVDTKEIDLDWSSDED</sequence>
<evidence type="ECO:0000256" key="9">
    <source>
        <dbReference type="PIRSR" id="PIRSR606285-1"/>
    </source>
</evidence>
<dbReference type="VEuPathDB" id="FungiDB:Malapachy_4078"/>
<dbReference type="PANTHER" id="PTHR10953">
    <property type="entry name" value="UBIQUITIN-ACTIVATING ENZYME E1"/>
    <property type="match status" value="1"/>
</dbReference>
<dbReference type="Gene3D" id="3.40.140.70">
    <property type="entry name" value="Ubiquitin-like modifier-activating enzyme ATG7 N-terminal domain"/>
    <property type="match status" value="1"/>
</dbReference>
<dbReference type="InterPro" id="IPR035985">
    <property type="entry name" value="Ubiquitin-activating_enz"/>
</dbReference>
<dbReference type="Pfam" id="PF00899">
    <property type="entry name" value="ThiF"/>
    <property type="match status" value="1"/>
</dbReference>
<dbReference type="NCBIfam" id="TIGR01381">
    <property type="entry name" value="E1_like_apg7"/>
    <property type="match status" value="1"/>
</dbReference>
<keyword evidence="14" id="KW-1185">Reference proteome</keyword>
<dbReference type="GO" id="GO:0019779">
    <property type="term" value="F:Atg8 activating enzyme activity"/>
    <property type="evidence" value="ECO:0007669"/>
    <property type="project" value="TreeGrafter"/>
</dbReference>
<dbReference type="Gene3D" id="3.40.50.720">
    <property type="entry name" value="NAD(P)-binding Rossmann-like Domain"/>
    <property type="match status" value="1"/>
</dbReference>
<name>A0A0M8MKF4_9BASI</name>
<comment type="subcellular location">
    <subcellularLocation>
        <location evidence="10">Cytoplasm</location>
    </subcellularLocation>
    <subcellularLocation>
        <location evidence="10">Preautophagosomal structure</location>
    </subcellularLocation>
</comment>
<accession>A0A0M8MKF4</accession>
<dbReference type="SUPFAM" id="SSF69572">
    <property type="entry name" value="Activating enzymes of the ubiquitin-like proteins"/>
    <property type="match status" value="1"/>
</dbReference>
<dbReference type="InterPro" id="IPR006285">
    <property type="entry name" value="Atg7"/>
</dbReference>
<dbReference type="InterPro" id="IPR042522">
    <property type="entry name" value="Atg7_N_1"/>
</dbReference>
<dbReference type="FunFam" id="3.40.50.720:FF:000395">
    <property type="entry name" value="ubiquitin-like modifier-activating enzyme ATG7"/>
    <property type="match status" value="1"/>
</dbReference>
<evidence type="ECO:0000259" key="11">
    <source>
        <dbReference type="Pfam" id="PF00899"/>
    </source>
</evidence>
<reference evidence="13 14" key="1">
    <citation type="submission" date="2015-07" db="EMBL/GenBank/DDBJ databases">
        <title>Draft Genome Sequence of Malassezia furfur CBS1878 and Malassezia pachydermatis CBS1879.</title>
        <authorList>
            <person name="Triana S."/>
            <person name="Ohm R."/>
            <person name="Gonzalez A."/>
            <person name="DeCock H."/>
            <person name="Restrepo S."/>
            <person name="Celis A."/>
        </authorList>
    </citation>
    <scope>NUCLEOTIDE SEQUENCE [LARGE SCALE GENOMIC DNA]</scope>
    <source>
        <strain evidence="13 14">CBS 1879</strain>
    </source>
</reference>
<feature type="domain" description="Ubiquitin-like modifier-activating enzyme Atg7 N-terminal" evidence="12">
    <location>
        <begin position="9"/>
        <end position="345"/>
    </location>
</feature>
<evidence type="ECO:0000256" key="7">
    <source>
        <dbReference type="ARBA" id="ARBA00022927"/>
    </source>
</evidence>
<dbReference type="InterPro" id="IPR042523">
    <property type="entry name" value="Atg7_N_2"/>
</dbReference>
<comment type="subunit">
    <text evidence="2 10">Homodimer.</text>
</comment>
<dbReference type="GO" id="GO:0000407">
    <property type="term" value="C:phagophore assembly site"/>
    <property type="evidence" value="ECO:0007669"/>
    <property type="project" value="UniProtKB-SubCell"/>
</dbReference>
<dbReference type="GO" id="GO:0019778">
    <property type="term" value="F:Atg12 activating enzyme activity"/>
    <property type="evidence" value="ECO:0007669"/>
    <property type="project" value="TreeGrafter"/>
</dbReference>
<dbReference type="EMBL" id="LGAV01000004">
    <property type="protein sequence ID" value="KOS14256.1"/>
    <property type="molecule type" value="Genomic_DNA"/>
</dbReference>
<dbReference type="PANTHER" id="PTHR10953:SF3">
    <property type="entry name" value="UBIQUITIN-LIKE MODIFIER-ACTIVATING ENZYME ATG7"/>
    <property type="match status" value="1"/>
</dbReference>
<comment type="similarity">
    <text evidence="1 10">Belongs to the ATG7 family.</text>
</comment>
<evidence type="ECO:0000256" key="1">
    <source>
        <dbReference type="ARBA" id="ARBA00010931"/>
    </source>
</evidence>
<keyword evidence="8 10" id="KW-0072">Autophagy</keyword>
<dbReference type="GO" id="GO:0006995">
    <property type="term" value="P:cellular response to nitrogen starvation"/>
    <property type="evidence" value="ECO:0007669"/>
    <property type="project" value="TreeGrafter"/>
</dbReference>
<evidence type="ECO:0000313" key="13">
    <source>
        <dbReference type="EMBL" id="KOS14256.1"/>
    </source>
</evidence>
<protein>
    <recommendedName>
        <fullName evidence="3 10">Ubiquitin-like modifier-activating enzyme ATG7</fullName>
    </recommendedName>
    <alternativeName>
        <fullName evidence="10">Autophagy-related protein 7</fullName>
    </alternativeName>
</protein>
<organism evidence="13 14">
    <name type="scientific">Malassezia pachydermatis</name>
    <dbReference type="NCBI Taxonomy" id="77020"/>
    <lineage>
        <taxon>Eukaryota</taxon>
        <taxon>Fungi</taxon>
        <taxon>Dikarya</taxon>
        <taxon>Basidiomycota</taxon>
        <taxon>Ustilaginomycotina</taxon>
        <taxon>Malasseziomycetes</taxon>
        <taxon>Malasseziales</taxon>
        <taxon>Malasseziaceae</taxon>
        <taxon>Malassezia</taxon>
    </lineage>
</organism>
<dbReference type="AlphaFoldDB" id="A0A0M8MKF4"/>
<dbReference type="GO" id="GO:0032446">
    <property type="term" value="P:protein modification by small protein conjugation"/>
    <property type="evidence" value="ECO:0007669"/>
    <property type="project" value="TreeGrafter"/>
</dbReference>
<dbReference type="GeneID" id="28730409"/>
<dbReference type="InterPro" id="IPR000594">
    <property type="entry name" value="ThiF_NAD_FAD-bd"/>
</dbReference>
<keyword evidence="6 10" id="KW-0833">Ubl conjugation pathway</keyword>
<dbReference type="GO" id="GO:0000045">
    <property type="term" value="P:autophagosome assembly"/>
    <property type="evidence" value="ECO:0007669"/>
    <property type="project" value="TreeGrafter"/>
</dbReference>
<comment type="caution">
    <text evidence="13">The sequence shown here is derived from an EMBL/GenBank/DDBJ whole genome shotgun (WGS) entry which is preliminary data.</text>
</comment>
<dbReference type="GO" id="GO:0015031">
    <property type="term" value="P:protein transport"/>
    <property type="evidence" value="ECO:0007669"/>
    <property type="project" value="UniProtKB-UniRule"/>
</dbReference>
<feature type="active site" description="Glycyl thioester intermediate" evidence="9">
    <location>
        <position position="562"/>
    </location>
</feature>
<proteinExistence type="inferred from homology"/>